<gene>
    <name evidence="1" type="ORF">GPX89_12995</name>
</gene>
<dbReference type="AlphaFoldDB" id="A0A7K1UWD2"/>
<dbReference type="PANTHER" id="PTHR39757">
    <property type="match status" value="1"/>
</dbReference>
<sequence>MLICGAGPAGRALAHRALAHGLAVTVVDPHPHRVWTATYAAWADELPEWLAPEAVAVTIERPVAWTDRRIELDRRYTVLDTPALRDSLDLTAARLVQDHVTRIDRPARHTTHGLDLPSVRLGSGQVLPAGRVIDARGVARSPGLAEQTAFGLIVERAHWPEPDTYFMDWRDDNGAEPGAPPSFLYAVPLDDERMLLEETCLAGRPALDLPVLRERLLHRLRSRAIPLTGDEPVERVRFPVHGGTPKAAAFGAAGAFTHPATGYSVAAALRLADSVVAGDSIWPGSARVVHLLRQAGLRALLALPHSDLPLFFDAFFMLPPAAQRAYLSERENLSGTATAMAKLFAALPWRTRGTLASAVALPARRTTRSSL</sequence>
<organism evidence="1 2">
    <name type="scientific">Nocardia terrae</name>
    <dbReference type="NCBI Taxonomy" id="2675851"/>
    <lineage>
        <taxon>Bacteria</taxon>
        <taxon>Bacillati</taxon>
        <taxon>Actinomycetota</taxon>
        <taxon>Actinomycetes</taxon>
        <taxon>Mycobacteriales</taxon>
        <taxon>Nocardiaceae</taxon>
        <taxon>Nocardia</taxon>
    </lineage>
</organism>
<dbReference type="EMBL" id="WRPP01000002">
    <property type="protein sequence ID" value="MVU78158.1"/>
    <property type="molecule type" value="Genomic_DNA"/>
</dbReference>
<evidence type="ECO:0000313" key="2">
    <source>
        <dbReference type="Proteomes" id="UP000466794"/>
    </source>
</evidence>
<dbReference type="InterPro" id="IPR036188">
    <property type="entry name" value="FAD/NAD-bd_sf"/>
</dbReference>
<dbReference type="PANTHER" id="PTHR39757:SF5">
    <property type="entry name" value="OS02G0190600 PROTEIN"/>
    <property type="match status" value="1"/>
</dbReference>
<proteinExistence type="predicted"/>
<name>A0A7K1UWD2_9NOCA</name>
<comment type="caution">
    <text evidence="1">The sequence shown here is derived from an EMBL/GenBank/DDBJ whole genome shotgun (WGS) entry which is preliminary data.</text>
</comment>
<keyword evidence="2" id="KW-1185">Reference proteome</keyword>
<accession>A0A7K1UWD2</accession>
<protein>
    <submittedName>
        <fullName evidence="1">Lycopene cyclase</fullName>
    </submittedName>
</protein>
<dbReference type="Pfam" id="PF05834">
    <property type="entry name" value="Lycopene_cycl"/>
    <property type="match status" value="1"/>
</dbReference>
<evidence type="ECO:0000313" key="1">
    <source>
        <dbReference type="EMBL" id="MVU78158.1"/>
    </source>
</evidence>
<dbReference type="SUPFAM" id="SSF51905">
    <property type="entry name" value="FAD/NAD(P)-binding domain"/>
    <property type="match status" value="1"/>
</dbReference>
<dbReference type="Proteomes" id="UP000466794">
    <property type="component" value="Unassembled WGS sequence"/>
</dbReference>
<reference evidence="1 2" key="1">
    <citation type="submission" date="2019-12" db="EMBL/GenBank/DDBJ databases">
        <title>Nocardia sp. nov. ET3-3 isolated from soil.</title>
        <authorList>
            <person name="Kanchanasin P."/>
            <person name="Tanasupawat S."/>
            <person name="Yuki M."/>
            <person name="Kudo T."/>
        </authorList>
    </citation>
    <scope>NUCLEOTIDE SEQUENCE [LARGE SCALE GENOMIC DNA]</scope>
    <source>
        <strain evidence="1 2">ET3-3</strain>
    </source>
</reference>